<feature type="domain" description="Xylose isomerase-like TIM barrel" evidence="3">
    <location>
        <begin position="22"/>
        <end position="235"/>
    </location>
</feature>
<dbReference type="Pfam" id="PF01261">
    <property type="entry name" value="AP_endonuc_2"/>
    <property type="match status" value="1"/>
</dbReference>
<dbReference type="Gene3D" id="3.20.20.150">
    <property type="entry name" value="Divalent-metal-dependent TIM barrel enzymes"/>
    <property type="match status" value="1"/>
</dbReference>
<sequence>MRFSVNLDFVYEGEDYVKAMYEIREIGFEQIEICFMQNKSLDALVEAQKQTGLGVELMLSDFINLTEAEKKNDFIKAMEGKIRQASALGCKKIIVAAGDDIQGIDHGEQLKNIERGCIEMIPMFEKTGMQMLIEPINKKVNHPKTGLWSSKESFEMVRRINHPAVRVLYDIYHMQVMEGDVTRTILNNLDLISHLHCAGNPGRNEPYMGELNYPEILRRVSEGGYNGAVGIEYTPVVTPREGLMKLYEMYQKFM</sequence>
<dbReference type="EMBL" id="JAOQJQ010000009">
    <property type="protein sequence ID" value="MCU6763644.1"/>
    <property type="molecule type" value="Genomic_DNA"/>
</dbReference>
<evidence type="ECO:0000256" key="1">
    <source>
        <dbReference type="ARBA" id="ARBA00023235"/>
    </source>
</evidence>
<dbReference type="InterPro" id="IPR013022">
    <property type="entry name" value="Xyl_isomerase-like_TIM-brl"/>
</dbReference>
<dbReference type="PIRSF" id="PIRSF006241">
    <property type="entry name" value="HyI"/>
    <property type="match status" value="1"/>
</dbReference>
<evidence type="ECO:0000313" key="4">
    <source>
        <dbReference type="EMBL" id="MCU6763644.1"/>
    </source>
</evidence>
<reference evidence="4 5" key="1">
    <citation type="journal article" date="2021" name="ISME Commun">
        <title>Automated analysis of genomic sequences facilitates high-throughput and comprehensive description of bacteria.</title>
        <authorList>
            <person name="Hitch T.C.A."/>
        </authorList>
    </citation>
    <scope>NUCLEOTIDE SEQUENCE [LARGE SCALE GENOMIC DNA]</scope>
    <source>
        <strain evidence="4 5">Sanger_109</strain>
    </source>
</reference>
<comment type="similarity">
    <text evidence="2">Belongs to the hyi family.</text>
</comment>
<protein>
    <submittedName>
        <fullName evidence="4">TIM barrel protein</fullName>
    </submittedName>
</protein>
<evidence type="ECO:0000256" key="2">
    <source>
        <dbReference type="PIRNR" id="PIRNR006241"/>
    </source>
</evidence>
<comment type="caution">
    <text evidence="4">The sequence shown here is derived from an EMBL/GenBank/DDBJ whole genome shotgun (WGS) entry which is preliminary data.</text>
</comment>
<dbReference type="Proteomes" id="UP001652442">
    <property type="component" value="Unassembled WGS sequence"/>
</dbReference>
<name>A0ABT2TN45_9FIRM</name>
<accession>A0ABT2TN45</accession>
<dbReference type="PANTHER" id="PTHR43489:SF3">
    <property type="entry name" value="XYLOSE ISOMERASE DOMAIN PROTEIN TIM BARREL"/>
    <property type="match status" value="1"/>
</dbReference>
<dbReference type="SUPFAM" id="SSF51658">
    <property type="entry name" value="Xylose isomerase-like"/>
    <property type="match status" value="1"/>
</dbReference>
<proteinExistence type="inferred from homology"/>
<keyword evidence="5" id="KW-1185">Reference proteome</keyword>
<organism evidence="4 5">
    <name type="scientific">Brotonthovivens ammoniilytica</name>
    <dbReference type="NCBI Taxonomy" id="2981725"/>
    <lineage>
        <taxon>Bacteria</taxon>
        <taxon>Bacillati</taxon>
        <taxon>Bacillota</taxon>
        <taxon>Clostridia</taxon>
        <taxon>Lachnospirales</taxon>
        <taxon>Lachnospiraceae</taxon>
        <taxon>Brotonthovivens</taxon>
    </lineage>
</organism>
<keyword evidence="1 2" id="KW-0413">Isomerase</keyword>
<evidence type="ECO:0000313" key="5">
    <source>
        <dbReference type="Proteomes" id="UP001652442"/>
    </source>
</evidence>
<dbReference type="InterPro" id="IPR050417">
    <property type="entry name" value="Sugar_Epim/Isomerase"/>
</dbReference>
<evidence type="ECO:0000259" key="3">
    <source>
        <dbReference type="Pfam" id="PF01261"/>
    </source>
</evidence>
<dbReference type="InterPro" id="IPR036237">
    <property type="entry name" value="Xyl_isomerase-like_sf"/>
</dbReference>
<dbReference type="PANTHER" id="PTHR43489">
    <property type="entry name" value="ISOMERASE"/>
    <property type="match status" value="1"/>
</dbReference>
<dbReference type="InterPro" id="IPR026040">
    <property type="entry name" value="HyI-like"/>
</dbReference>
<gene>
    <name evidence="4" type="ORF">OCV88_15150</name>
</gene>
<dbReference type="RefSeq" id="WP_158426284.1">
    <property type="nucleotide sequence ID" value="NZ_JAOQJQ010000009.1"/>
</dbReference>